<dbReference type="PRINTS" id="PR01158">
    <property type="entry name" value="TOPISMRASEII"/>
</dbReference>
<dbReference type="CDD" id="cd03365">
    <property type="entry name" value="TOPRIM_TopoIIA"/>
    <property type="match status" value="1"/>
</dbReference>
<dbReference type="GO" id="GO:0046872">
    <property type="term" value="F:metal ion binding"/>
    <property type="evidence" value="ECO:0007669"/>
    <property type="project" value="UniProtKB-KW"/>
</dbReference>
<keyword evidence="10 12" id="KW-0238">DNA-binding</keyword>
<dbReference type="InterPro" id="IPR034157">
    <property type="entry name" value="TOPRIM_TopoII"/>
</dbReference>
<dbReference type="PROSITE" id="PS52040">
    <property type="entry name" value="TOPO_IIA"/>
    <property type="match status" value="1"/>
</dbReference>
<dbReference type="PRINTS" id="PR00418">
    <property type="entry name" value="TPI2FAMILY"/>
</dbReference>
<dbReference type="Pfam" id="PF00204">
    <property type="entry name" value="DNA_gyraseB"/>
    <property type="match status" value="1"/>
</dbReference>
<evidence type="ECO:0000256" key="5">
    <source>
        <dbReference type="ARBA" id="ARBA00022723"/>
    </source>
</evidence>
<feature type="compositionally biased region" description="Acidic residues" evidence="14">
    <location>
        <begin position="1290"/>
        <end position="1311"/>
    </location>
</feature>
<dbReference type="InterPro" id="IPR036890">
    <property type="entry name" value="HATPase_C_sf"/>
</dbReference>
<comment type="cofactor">
    <cofactor evidence="2">
        <name>Ca(2+)</name>
        <dbReference type="ChEBI" id="CHEBI:29108"/>
    </cofactor>
</comment>
<evidence type="ECO:0000256" key="11">
    <source>
        <dbReference type="ARBA" id="ARBA00023235"/>
    </source>
</evidence>
<dbReference type="InterPro" id="IPR020568">
    <property type="entry name" value="Ribosomal_Su5_D2-typ_SF"/>
</dbReference>
<dbReference type="CDD" id="cd03481">
    <property type="entry name" value="TopoIIA_Trans_ScTopoIIA"/>
    <property type="match status" value="1"/>
</dbReference>
<dbReference type="InterPro" id="IPR001241">
    <property type="entry name" value="Topo_IIA"/>
</dbReference>
<evidence type="ECO:0000313" key="17">
    <source>
        <dbReference type="EMBL" id="KAF7833215.1"/>
    </source>
</evidence>
<name>A0A834WVT5_9FABA</name>
<feature type="region of interest" description="Disordered" evidence="14">
    <location>
        <begin position="1050"/>
        <end position="1081"/>
    </location>
</feature>
<dbReference type="InterPro" id="IPR031660">
    <property type="entry name" value="TOPRIM_C"/>
</dbReference>
<evidence type="ECO:0000259" key="15">
    <source>
        <dbReference type="PROSITE" id="PS50880"/>
    </source>
</evidence>
<feature type="compositionally biased region" description="Basic and acidic residues" evidence="14">
    <location>
        <begin position="1200"/>
        <end position="1209"/>
    </location>
</feature>
<dbReference type="FunFam" id="3.90.199.10:FF:000002">
    <property type="entry name" value="DNA topoisomerase 2"/>
    <property type="match status" value="1"/>
</dbReference>
<evidence type="ECO:0000256" key="8">
    <source>
        <dbReference type="ARBA" id="ARBA00022842"/>
    </source>
</evidence>
<dbReference type="InterPro" id="IPR050634">
    <property type="entry name" value="DNA_Topoisomerase_II"/>
</dbReference>
<comment type="function">
    <text evidence="13">Control of topological states of DNA by transient breakage and subsequent rejoining of DNA strands. Topoisomerase II makes double-strand breaks.</text>
</comment>
<comment type="cofactor">
    <cofactor evidence="3">
        <name>Mg(2+)</name>
        <dbReference type="ChEBI" id="CHEBI:18420"/>
    </cofactor>
</comment>
<accession>A0A834WVT5</accession>
<feature type="compositionally biased region" description="Low complexity" evidence="14">
    <location>
        <begin position="1474"/>
        <end position="1490"/>
    </location>
</feature>
<dbReference type="FunFam" id="3.40.50.670:FF:000001">
    <property type="entry name" value="DNA topoisomerase 2"/>
    <property type="match status" value="2"/>
</dbReference>
<feature type="compositionally biased region" description="Polar residues" evidence="14">
    <location>
        <begin position="7"/>
        <end position="16"/>
    </location>
</feature>
<dbReference type="SUPFAM" id="SSF56719">
    <property type="entry name" value="Type II DNA topoisomerase"/>
    <property type="match status" value="1"/>
</dbReference>
<dbReference type="PANTHER" id="PTHR10169">
    <property type="entry name" value="DNA TOPOISOMERASE/GYRASE"/>
    <property type="match status" value="1"/>
</dbReference>
<dbReference type="InterPro" id="IPR013760">
    <property type="entry name" value="Topo_IIA-like_dom_sf"/>
</dbReference>
<dbReference type="FunFam" id="3.30.1360.40:FF:000003">
    <property type="entry name" value="DNA topoisomerase 2"/>
    <property type="match status" value="1"/>
</dbReference>
<dbReference type="GO" id="GO:0005524">
    <property type="term" value="F:ATP binding"/>
    <property type="evidence" value="ECO:0007669"/>
    <property type="project" value="UniProtKB-UniRule"/>
</dbReference>
<evidence type="ECO:0000256" key="2">
    <source>
        <dbReference type="ARBA" id="ARBA00001913"/>
    </source>
</evidence>
<dbReference type="InterPro" id="IPR006171">
    <property type="entry name" value="TOPRIM_dom"/>
</dbReference>
<comment type="similarity">
    <text evidence="4 13">Belongs to the type II topoisomerase family.</text>
</comment>
<dbReference type="Gene3D" id="3.90.199.10">
    <property type="entry name" value="Topoisomerase II, domain 5"/>
    <property type="match status" value="1"/>
</dbReference>
<dbReference type="InterPro" id="IPR014721">
    <property type="entry name" value="Ribsml_uS5_D2-typ_fold_subgr"/>
</dbReference>
<dbReference type="SMART" id="SM00434">
    <property type="entry name" value="TOP4c"/>
    <property type="match status" value="1"/>
</dbReference>
<evidence type="ECO:0000256" key="6">
    <source>
        <dbReference type="ARBA" id="ARBA00022741"/>
    </source>
</evidence>
<dbReference type="FunFam" id="3.30.230.10:FF:000008">
    <property type="entry name" value="DNA topoisomerase 2"/>
    <property type="match status" value="1"/>
</dbReference>
<dbReference type="EC" id="5.6.2.2" evidence="13"/>
<feature type="compositionally biased region" description="Acidic residues" evidence="14">
    <location>
        <begin position="1065"/>
        <end position="1075"/>
    </location>
</feature>
<proteinExistence type="inferred from homology"/>
<dbReference type="InterPro" id="IPR013758">
    <property type="entry name" value="Topo_IIA_A/C_ab"/>
</dbReference>
<dbReference type="Pfam" id="PF16898">
    <property type="entry name" value="TOPRIM_C"/>
    <property type="match status" value="1"/>
</dbReference>
<dbReference type="InterPro" id="IPR013506">
    <property type="entry name" value="Topo_IIA_bsu_dom2"/>
</dbReference>
<feature type="compositionally biased region" description="Low complexity" evidence="14">
    <location>
        <begin position="1330"/>
        <end position="1343"/>
    </location>
</feature>
<evidence type="ECO:0000256" key="14">
    <source>
        <dbReference type="SAM" id="MobiDB-lite"/>
    </source>
</evidence>
<evidence type="ECO:0000256" key="7">
    <source>
        <dbReference type="ARBA" id="ARBA00022840"/>
    </source>
</evidence>
<feature type="compositionally biased region" description="Polar residues" evidence="14">
    <location>
        <begin position="1352"/>
        <end position="1363"/>
    </location>
</feature>
<comment type="catalytic activity">
    <reaction evidence="1 12 13">
        <text>ATP-dependent breakage, passage and rejoining of double-stranded DNA.</text>
        <dbReference type="EC" id="5.6.2.2"/>
    </reaction>
</comment>
<feature type="compositionally biased region" description="Basic residues" evidence="14">
    <location>
        <begin position="1175"/>
        <end position="1184"/>
    </location>
</feature>
<evidence type="ECO:0000313" key="18">
    <source>
        <dbReference type="Proteomes" id="UP000634136"/>
    </source>
</evidence>
<feature type="active site" description="O-(5'-phospho-DNA)-tyrosine intermediate" evidence="12">
    <location>
        <position position="770"/>
    </location>
</feature>
<dbReference type="PROSITE" id="PS00177">
    <property type="entry name" value="TOPOISOMERASE_II"/>
    <property type="match status" value="1"/>
</dbReference>
<dbReference type="GO" id="GO:0003918">
    <property type="term" value="F:DNA topoisomerase type II (double strand cut, ATP-hydrolyzing) activity"/>
    <property type="evidence" value="ECO:0007669"/>
    <property type="project" value="UniProtKB-UniRule"/>
</dbReference>
<dbReference type="Gene3D" id="3.30.565.10">
    <property type="entry name" value="Histidine kinase-like ATPase, C-terminal domain"/>
    <property type="match status" value="1"/>
</dbReference>
<dbReference type="Gene3D" id="3.30.1360.40">
    <property type="match status" value="1"/>
</dbReference>
<dbReference type="CDD" id="cd00187">
    <property type="entry name" value="TOP4c"/>
    <property type="match status" value="1"/>
</dbReference>
<dbReference type="GO" id="GO:0006265">
    <property type="term" value="P:DNA topological change"/>
    <property type="evidence" value="ECO:0007669"/>
    <property type="project" value="UniProtKB-UniRule"/>
</dbReference>
<comment type="caution">
    <text evidence="17">The sequence shown here is derived from an EMBL/GenBank/DDBJ whole genome shotgun (WGS) entry which is preliminary data.</text>
</comment>
<dbReference type="InterPro" id="IPR013759">
    <property type="entry name" value="Topo_IIA_B_C"/>
</dbReference>
<dbReference type="GO" id="GO:0005634">
    <property type="term" value="C:nucleus"/>
    <property type="evidence" value="ECO:0007669"/>
    <property type="project" value="TreeGrafter"/>
</dbReference>
<feature type="region of interest" description="Disordered" evidence="14">
    <location>
        <begin position="1496"/>
        <end position="1516"/>
    </location>
</feature>
<feature type="domain" description="Topo IIA-type catalytic" evidence="16">
    <location>
        <begin position="680"/>
        <end position="1136"/>
    </location>
</feature>
<evidence type="ECO:0000256" key="10">
    <source>
        <dbReference type="ARBA" id="ARBA00023125"/>
    </source>
</evidence>
<dbReference type="OrthoDB" id="276498at2759"/>
<keyword evidence="5" id="KW-0479">Metal-binding</keyword>
<dbReference type="PROSITE" id="PS50880">
    <property type="entry name" value="TOPRIM"/>
    <property type="match status" value="1"/>
</dbReference>
<dbReference type="Pfam" id="PF01751">
    <property type="entry name" value="Toprim"/>
    <property type="match status" value="1"/>
</dbReference>
<evidence type="ECO:0000256" key="3">
    <source>
        <dbReference type="ARBA" id="ARBA00001946"/>
    </source>
</evidence>
<dbReference type="Pfam" id="PF02518">
    <property type="entry name" value="HATPase_c"/>
    <property type="match status" value="1"/>
</dbReference>
<dbReference type="InterPro" id="IPR018522">
    <property type="entry name" value="TopoIIA_CS"/>
</dbReference>
<dbReference type="Gene3D" id="3.40.50.670">
    <property type="match status" value="1"/>
</dbReference>
<keyword evidence="6 13" id="KW-0547">Nucleotide-binding</keyword>
<keyword evidence="7 13" id="KW-0067">ATP-binding</keyword>
<sequence>MEGQTKRPLQSSNNANIDPLAKGKTIEEMYQKKTQLEHILLRPDTYVGSIEKHTQTLWVYENDEMVNRPVTYVPGLYKIFDEILVNAADNKQRDPSMDSLKVSIDVEQNLVSVYNNGDGVPVEIHQEEKVYVPELIFGHLLTSSNYDDNVKKTTGGRNGYGAKLTNIFSTEFVIETADGKRQRKYKQSVRTGPRFPFKPDLEKFKMSYLEEDVVALMKKRVVDLAGCLGKTVKVELNGRLIRLKSFRDYADLYLKSAEKSKPVPLPRIHAKVGDRWEICVSLSDGQFQQVSFVNSIATIKGGRHVDYITNQITAYVMNKVNKKKKDANVKAHNVKNHLWVFVNALIDNPAFDSQTKETLTTRQNSFGSKCDVPESMLKEVSNSGIVDTLLSWADFKQSKDLKKSDGTKTQRVRGIVKLEDANDAGGRNSEKCTLILTEGDSAKALAMAGLSVVGRDHYGVFPLRGKLLNVREASSKQISENEEIQNIKKILGLQQNKEYTSVKSLRYGHLMIMADQDHDGSHIKGLLINFIHSFWPSLLKVPSFMVEFTTPIIKAFHSNGTKIPFYSMPEFERWKESLGNNANGWKIKYYKGLGTSSPQEGREYFRDLDKHRKDFVWEDDHDGSAIEMAFSKKKAEDRKTWIRNFEPGTCRDHMAKYINYRDFVNKELILFSRADLQRSIPSMVDGLKPGQRKILFCSFKKKLFKEIKVGQFIGYVSEHSAYHHGEQSLASTIIGMAQDFVGSNNINLLKPNGQFGTRNLGGKDHASARYIYTELSPITRCLFCEDDDKLLDYLNEDGKSIEPTWYMPVIPMVLVNGSEGIGTGWSSSIPNYNPREIIANVRRLLNSEEMVPMDPWYKGFKGTIEKSAKEGGYVVNGTIEEVDEQCFRITELPIRRWTQDYKQFLESVTEGSPNAKDTLIEDFRQNGDDATVDIEIRLKQDKIIAIMQEGLLKKFKLTGTISTSNMHLFDAEGKIKKYDNAEQILEEFFPIRLEYYERRKKHKIENLERLLLVLDNKVRFILGVVSGEIVVSNRKKADLLIELKQKGFTPMPRKGKSAEPQVAEANDENSEEQEIGSESVNVEGAKSGDYEYLLSMSIGTLTIESVQKLLNEKDEKIREYEILKATPPTSMWMTDLDELEKKLDELDIKEAEEMQKRSTQAANKRTSRAVPTKAPTKKQPRKNTKAVEPETETISNSSMEVEKPAEIPKPKGRGGPRKGAATKTKKKGDEEEEEEMLSLQERLAAYNLGPSGDKPAVMETEEPHVPTGKKQNGKRAAAQKKSSTVTVLDTSDDSDNENFVADDEDDGDDDLSLQQQAAPETEKKKRGRKPAAQNAATKKPPAATRKRGVAANKQQSKTLSQKFITDMLKPAGENSGVSPEKKVRKMRASPFNKKSGSLLAKVANKDETESEELSGSTSTLPDVDEVVEIVPAARARPQRANRRQTTYVDITHSLSPSTMSFITPKSLANSRPISTASASNSATDSSSGSLLAAAARTRPSWLRTTQPAPAPNPTRGLASIFTFHTLKGGLLHLGTREAEEEGAWDLAIRSLISIQKLEASVSTQGRGTAVTLCHRAFCDSKSYSTTLQRTRTAPDPIVQRHK</sequence>
<keyword evidence="18" id="KW-1185">Reference proteome</keyword>
<dbReference type="InterPro" id="IPR003594">
    <property type="entry name" value="HATPase_dom"/>
</dbReference>
<dbReference type="SMART" id="SM00433">
    <property type="entry name" value="TOP2c"/>
    <property type="match status" value="1"/>
</dbReference>
<evidence type="ECO:0000256" key="13">
    <source>
        <dbReference type="RuleBase" id="RU362094"/>
    </source>
</evidence>
<keyword evidence="11 12" id="KW-0413">Isomerase</keyword>
<dbReference type="GO" id="GO:0003677">
    <property type="term" value="F:DNA binding"/>
    <property type="evidence" value="ECO:0007669"/>
    <property type="project" value="UniProtKB-UniRule"/>
</dbReference>
<dbReference type="GO" id="GO:0000712">
    <property type="term" value="P:resolution of meiotic recombination intermediates"/>
    <property type="evidence" value="ECO:0007669"/>
    <property type="project" value="TreeGrafter"/>
</dbReference>
<dbReference type="FunFam" id="3.30.1490.30:FF:000001">
    <property type="entry name" value="DNA topoisomerase 2"/>
    <property type="match status" value="1"/>
</dbReference>
<protein>
    <recommendedName>
        <fullName evidence="13">DNA topoisomerase 2</fullName>
        <ecNumber evidence="13">5.6.2.2</ecNumber>
    </recommendedName>
</protein>
<evidence type="ECO:0000256" key="9">
    <source>
        <dbReference type="ARBA" id="ARBA00023029"/>
    </source>
</evidence>
<gene>
    <name evidence="17" type="ORF">G2W53_015548</name>
</gene>
<dbReference type="SUPFAM" id="SSF55874">
    <property type="entry name" value="ATPase domain of HSP90 chaperone/DNA topoisomerase II/histidine kinase"/>
    <property type="match status" value="1"/>
</dbReference>
<evidence type="ECO:0000256" key="4">
    <source>
        <dbReference type="ARBA" id="ARBA00011080"/>
    </source>
</evidence>
<keyword evidence="8" id="KW-0460">Magnesium</keyword>
<dbReference type="Proteomes" id="UP000634136">
    <property type="component" value="Unassembled WGS sequence"/>
</dbReference>
<feature type="domain" description="Toprim" evidence="15">
    <location>
        <begin position="432"/>
        <end position="546"/>
    </location>
</feature>
<dbReference type="Gene3D" id="1.10.268.10">
    <property type="entry name" value="Topoisomerase, domain 3"/>
    <property type="match status" value="1"/>
</dbReference>
<dbReference type="InterPro" id="IPR001154">
    <property type="entry name" value="TopoII_euk"/>
</dbReference>
<dbReference type="InterPro" id="IPR013757">
    <property type="entry name" value="Topo_IIA_A_a_sf"/>
</dbReference>
<dbReference type="InterPro" id="IPR002205">
    <property type="entry name" value="Topo_IIA_dom_A"/>
</dbReference>
<reference evidence="17" key="1">
    <citation type="submission" date="2020-09" db="EMBL/GenBank/DDBJ databases">
        <title>Genome-Enabled Discovery of Anthraquinone Biosynthesis in Senna tora.</title>
        <authorList>
            <person name="Kang S.-H."/>
            <person name="Pandey R.P."/>
            <person name="Lee C.-M."/>
            <person name="Sim J.-S."/>
            <person name="Jeong J.-T."/>
            <person name="Choi B.-S."/>
            <person name="Jung M."/>
            <person name="Ginzburg D."/>
            <person name="Zhao K."/>
            <person name="Won S.Y."/>
            <person name="Oh T.-J."/>
            <person name="Yu Y."/>
            <person name="Kim N.-H."/>
            <person name="Lee O.R."/>
            <person name="Lee T.-H."/>
            <person name="Bashyal P."/>
            <person name="Kim T.-S."/>
            <person name="Lee W.-H."/>
            <person name="Kawkins C."/>
            <person name="Kim C.-K."/>
            <person name="Kim J.S."/>
            <person name="Ahn B.O."/>
            <person name="Rhee S.Y."/>
            <person name="Sohng J.K."/>
        </authorList>
    </citation>
    <scope>NUCLEOTIDE SEQUENCE</scope>
    <source>
        <tissue evidence="17">Leaf</tissue>
    </source>
</reference>
<feature type="region of interest" description="Disordered" evidence="14">
    <location>
        <begin position="1153"/>
        <end position="1419"/>
    </location>
</feature>
<organism evidence="17 18">
    <name type="scientific">Senna tora</name>
    <dbReference type="NCBI Taxonomy" id="362788"/>
    <lineage>
        <taxon>Eukaryota</taxon>
        <taxon>Viridiplantae</taxon>
        <taxon>Streptophyta</taxon>
        <taxon>Embryophyta</taxon>
        <taxon>Tracheophyta</taxon>
        <taxon>Spermatophyta</taxon>
        <taxon>Magnoliopsida</taxon>
        <taxon>eudicotyledons</taxon>
        <taxon>Gunneridae</taxon>
        <taxon>Pentapetalae</taxon>
        <taxon>rosids</taxon>
        <taxon>fabids</taxon>
        <taxon>Fabales</taxon>
        <taxon>Fabaceae</taxon>
        <taxon>Caesalpinioideae</taxon>
        <taxon>Cassia clade</taxon>
        <taxon>Senna</taxon>
    </lineage>
</organism>
<keyword evidence="9 12" id="KW-0799">Topoisomerase</keyword>
<dbReference type="GO" id="GO:0000819">
    <property type="term" value="P:sister chromatid segregation"/>
    <property type="evidence" value="ECO:0007669"/>
    <property type="project" value="TreeGrafter"/>
</dbReference>
<dbReference type="EMBL" id="JAAIUW010000005">
    <property type="protein sequence ID" value="KAF7833215.1"/>
    <property type="molecule type" value="Genomic_DNA"/>
</dbReference>
<dbReference type="PANTHER" id="PTHR10169:SF38">
    <property type="entry name" value="DNA TOPOISOMERASE 2"/>
    <property type="match status" value="1"/>
</dbReference>
<evidence type="ECO:0000259" key="16">
    <source>
        <dbReference type="PROSITE" id="PS52040"/>
    </source>
</evidence>
<dbReference type="Gene3D" id="3.30.1490.30">
    <property type="match status" value="1"/>
</dbReference>
<feature type="region of interest" description="Disordered" evidence="14">
    <location>
        <begin position="1471"/>
        <end position="1490"/>
    </location>
</feature>
<evidence type="ECO:0000256" key="12">
    <source>
        <dbReference type="PROSITE-ProRule" id="PRU01384"/>
    </source>
</evidence>
<comment type="subunit">
    <text evidence="13">Homodimer.</text>
</comment>
<dbReference type="Pfam" id="PF00521">
    <property type="entry name" value="DNA_topoisoIV"/>
    <property type="match status" value="1"/>
</dbReference>
<feature type="region of interest" description="Disordered" evidence="14">
    <location>
        <begin position="1"/>
        <end position="20"/>
    </location>
</feature>
<evidence type="ECO:0000256" key="1">
    <source>
        <dbReference type="ARBA" id="ARBA00000185"/>
    </source>
</evidence>
<dbReference type="SUPFAM" id="SSF54211">
    <property type="entry name" value="Ribosomal protein S5 domain 2-like"/>
    <property type="match status" value="1"/>
</dbReference>
<dbReference type="Gene3D" id="3.30.230.10">
    <property type="match status" value="1"/>
</dbReference>